<dbReference type="Proteomes" id="UP001207468">
    <property type="component" value="Unassembled WGS sequence"/>
</dbReference>
<organism evidence="1 2">
    <name type="scientific">Russula earlei</name>
    <dbReference type="NCBI Taxonomy" id="71964"/>
    <lineage>
        <taxon>Eukaryota</taxon>
        <taxon>Fungi</taxon>
        <taxon>Dikarya</taxon>
        <taxon>Basidiomycota</taxon>
        <taxon>Agaricomycotina</taxon>
        <taxon>Agaricomycetes</taxon>
        <taxon>Russulales</taxon>
        <taxon>Russulaceae</taxon>
        <taxon>Russula</taxon>
    </lineage>
</organism>
<proteinExistence type="predicted"/>
<protein>
    <submittedName>
        <fullName evidence="1">Uncharacterized protein</fullName>
    </submittedName>
</protein>
<reference evidence="1" key="1">
    <citation type="submission" date="2021-03" db="EMBL/GenBank/DDBJ databases">
        <title>Evolutionary priming and transition to the ectomycorrhizal habit in an iconic lineage of mushroom-forming fungi: is preadaptation a requirement?</title>
        <authorList>
            <consortium name="DOE Joint Genome Institute"/>
            <person name="Looney B.P."/>
            <person name="Miyauchi S."/>
            <person name="Morin E."/>
            <person name="Drula E."/>
            <person name="Courty P.E."/>
            <person name="Chicoki N."/>
            <person name="Fauchery L."/>
            <person name="Kohler A."/>
            <person name="Kuo A."/>
            <person name="LaButti K."/>
            <person name="Pangilinan J."/>
            <person name="Lipzen A."/>
            <person name="Riley R."/>
            <person name="Andreopoulos W."/>
            <person name="He G."/>
            <person name="Johnson J."/>
            <person name="Barry K.W."/>
            <person name="Grigoriev I.V."/>
            <person name="Nagy L."/>
            <person name="Hibbett D."/>
            <person name="Henrissat B."/>
            <person name="Matheny P.B."/>
            <person name="Labbe J."/>
            <person name="Martin A.F."/>
        </authorList>
    </citation>
    <scope>NUCLEOTIDE SEQUENCE</scope>
    <source>
        <strain evidence="1">BPL698</strain>
    </source>
</reference>
<name>A0ACC0U4B0_9AGAM</name>
<accession>A0ACC0U4B0</accession>
<evidence type="ECO:0000313" key="2">
    <source>
        <dbReference type="Proteomes" id="UP001207468"/>
    </source>
</evidence>
<gene>
    <name evidence="1" type="ORF">F5148DRAFT_1287379</name>
</gene>
<dbReference type="EMBL" id="JAGFNK010000208">
    <property type="protein sequence ID" value="KAI9458557.1"/>
    <property type="molecule type" value="Genomic_DNA"/>
</dbReference>
<sequence length="836" mass="90902">MADSLRPRLVQSLTGSIFSHRVFLYSFASTLAVSATVVHALQNQSNFYSVAVYLSKSGASVLILANFSLLLALMCGRFVQQLFFGSLRPVEVERLYDRMWFFVTESLLAFTIFRDEIDIPLGVMFGFLLFVKSFHWLLSDRIEWMNQMPYPGPTTLFHVRISGLFFLLWVTNIVMLAFAAESILTNGVGVIILFASEYSILMASLTNSKAKYVLSTIEFHRAASRGGENAPAWEDKSMWIFYVDLITDFLKLATYLGFFAVIVTFYGFPLNVVRDVYVTARSFITRLRDLMRYRTATRNMDERYPNATQEEMHAMSDHTCIICREEMTLLDTPTRDQPGTAAPARDGPNMTPKKLPCGHIFHFHCLRSWLERQQSCPTCRRPVLDNNTPRPTAGGVGQADNLRGAAAVPQGVAPPFGLAADAPQPPAGHLGNVFHNMVRGPPPAPPPALYPPVQPQQFAAGVPPPPYPWGHGFPHQPMGPQYMPPPAQLQPAPVFQGFYGPRGVWHPWGDRRWVDGGALQQRPVQQQQNVQDTSSTTPPAPPTSEEGEREQSTPQRALLGGERPSSQDQGTPSTPREAAAVAALRRLSPSTPSARNQESATSTSQPQISSTAPGPSVSAASTTHPVPTSSSIPSLPASTASQPTPTSTTPNRNVNVPSLIPMSFSPGGSGSRPANVPLPSPPIVYRTVPPRHALPARPLSTLPPTLTDAQLAHLDVLTREAIDERLRVLESISSTMYRCIEELTRLRSVLPVAAGPAPPAAMQPQPGQGQQHQGPTIQTAVNENAPDHRPLDSDLKFDNPPSNAKQGPDVSGAGGSSVGRSAEANGDIADAPDPAN</sequence>
<keyword evidence="2" id="KW-1185">Reference proteome</keyword>
<evidence type="ECO:0000313" key="1">
    <source>
        <dbReference type="EMBL" id="KAI9458557.1"/>
    </source>
</evidence>
<comment type="caution">
    <text evidence="1">The sequence shown here is derived from an EMBL/GenBank/DDBJ whole genome shotgun (WGS) entry which is preliminary data.</text>
</comment>